<dbReference type="Gene3D" id="1.10.287.130">
    <property type="match status" value="1"/>
</dbReference>
<keyword evidence="11" id="KW-1185">Reference proteome</keyword>
<feature type="domain" description="Histidine kinase" evidence="9">
    <location>
        <begin position="230"/>
        <end position="443"/>
    </location>
</feature>
<dbReference type="EC" id="2.7.13.3" evidence="2"/>
<gene>
    <name evidence="10" type="ORF">IC235_10240</name>
</gene>
<dbReference type="PANTHER" id="PTHR45436">
    <property type="entry name" value="SENSOR HISTIDINE KINASE YKOH"/>
    <property type="match status" value="1"/>
</dbReference>
<evidence type="ECO:0000313" key="10">
    <source>
        <dbReference type="EMBL" id="MBD2768271.1"/>
    </source>
</evidence>
<dbReference type="PANTHER" id="PTHR45436:SF5">
    <property type="entry name" value="SENSOR HISTIDINE KINASE TRCS"/>
    <property type="match status" value="1"/>
</dbReference>
<protein>
    <recommendedName>
        <fullName evidence="2">histidine kinase</fullName>
        <ecNumber evidence="2">2.7.13.3</ecNumber>
    </recommendedName>
</protein>
<evidence type="ECO:0000256" key="1">
    <source>
        <dbReference type="ARBA" id="ARBA00000085"/>
    </source>
</evidence>
<evidence type="ECO:0000256" key="5">
    <source>
        <dbReference type="ARBA" id="ARBA00022692"/>
    </source>
</evidence>
<keyword evidence="8" id="KW-0472">Membrane</keyword>
<dbReference type="CDD" id="cd00082">
    <property type="entry name" value="HisKA"/>
    <property type="match status" value="1"/>
</dbReference>
<name>A0A927BD46_9BACT</name>
<proteinExistence type="predicted"/>
<dbReference type="AlphaFoldDB" id="A0A927BD46"/>
<evidence type="ECO:0000256" key="3">
    <source>
        <dbReference type="ARBA" id="ARBA00022553"/>
    </source>
</evidence>
<reference evidence="10" key="1">
    <citation type="submission" date="2020-09" db="EMBL/GenBank/DDBJ databases">
        <authorList>
            <person name="Kim M.K."/>
        </authorList>
    </citation>
    <scope>NUCLEOTIDE SEQUENCE</scope>
    <source>
        <strain evidence="10">BT664</strain>
    </source>
</reference>
<dbReference type="InterPro" id="IPR036890">
    <property type="entry name" value="HATPase_C_sf"/>
</dbReference>
<dbReference type="Pfam" id="PF00512">
    <property type="entry name" value="HisKA"/>
    <property type="match status" value="1"/>
</dbReference>
<evidence type="ECO:0000256" key="4">
    <source>
        <dbReference type="ARBA" id="ARBA00022679"/>
    </source>
</evidence>
<dbReference type="Pfam" id="PF02518">
    <property type="entry name" value="HATPase_c"/>
    <property type="match status" value="1"/>
</dbReference>
<dbReference type="Gene3D" id="3.30.565.10">
    <property type="entry name" value="Histidine kinase-like ATPase, C-terminal domain"/>
    <property type="match status" value="1"/>
</dbReference>
<dbReference type="EMBL" id="JACXAD010000009">
    <property type="protein sequence ID" value="MBD2768271.1"/>
    <property type="molecule type" value="Genomic_DNA"/>
</dbReference>
<dbReference type="Proteomes" id="UP000612233">
    <property type="component" value="Unassembled WGS sequence"/>
</dbReference>
<keyword evidence="3" id="KW-0597">Phosphoprotein</keyword>
<dbReference type="GO" id="GO:0000155">
    <property type="term" value="F:phosphorelay sensor kinase activity"/>
    <property type="evidence" value="ECO:0007669"/>
    <property type="project" value="InterPro"/>
</dbReference>
<dbReference type="PROSITE" id="PS50109">
    <property type="entry name" value="HIS_KIN"/>
    <property type="match status" value="1"/>
</dbReference>
<dbReference type="GO" id="GO:0005886">
    <property type="term" value="C:plasma membrane"/>
    <property type="evidence" value="ECO:0007669"/>
    <property type="project" value="TreeGrafter"/>
</dbReference>
<accession>A0A927BD46</accession>
<keyword evidence="4" id="KW-0808">Transferase</keyword>
<dbReference type="RefSeq" id="WP_191005081.1">
    <property type="nucleotide sequence ID" value="NZ_JACXAD010000009.1"/>
</dbReference>
<dbReference type="SUPFAM" id="SSF47384">
    <property type="entry name" value="Homodimeric domain of signal transducing histidine kinase"/>
    <property type="match status" value="1"/>
</dbReference>
<feature type="transmembrane region" description="Helical" evidence="8">
    <location>
        <begin position="149"/>
        <end position="173"/>
    </location>
</feature>
<dbReference type="InterPro" id="IPR036097">
    <property type="entry name" value="HisK_dim/P_sf"/>
</dbReference>
<keyword evidence="7 8" id="KW-1133">Transmembrane helix</keyword>
<dbReference type="InterPro" id="IPR005467">
    <property type="entry name" value="His_kinase_dom"/>
</dbReference>
<evidence type="ECO:0000256" key="7">
    <source>
        <dbReference type="ARBA" id="ARBA00022989"/>
    </source>
</evidence>
<evidence type="ECO:0000313" key="11">
    <source>
        <dbReference type="Proteomes" id="UP000612233"/>
    </source>
</evidence>
<evidence type="ECO:0000256" key="6">
    <source>
        <dbReference type="ARBA" id="ARBA00022777"/>
    </source>
</evidence>
<feature type="transmembrane region" description="Helical" evidence="8">
    <location>
        <begin position="7"/>
        <end position="30"/>
    </location>
</feature>
<keyword evidence="5 8" id="KW-0812">Transmembrane</keyword>
<comment type="catalytic activity">
    <reaction evidence="1">
        <text>ATP + protein L-histidine = ADP + protein N-phospho-L-histidine.</text>
        <dbReference type="EC" id="2.7.13.3"/>
    </reaction>
</comment>
<dbReference type="SUPFAM" id="SSF55874">
    <property type="entry name" value="ATPase domain of HSP90 chaperone/DNA topoisomerase II/histidine kinase"/>
    <property type="match status" value="1"/>
</dbReference>
<dbReference type="InterPro" id="IPR003661">
    <property type="entry name" value="HisK_dim/P_dom"/>
</dbReference>
<keyword evidence="6 10" id="KW-0418">Kinase</keyword>
<dbReference type="InterPro" id="IPR003594">
    <property type="entry name" value="HATPase_dom"/>
</dbReference>
<dbReference type="SMART" id="SM00388">
    <property type="entry name" value="HisKA"/>
    <property type="match status" value="1"/>
</dbReference>
<evidence type="ECO:0000256" key="8">
    <source>
        <dbReference type="SAM" id="Phobius"/>
    </source>
</evidence>
<evidence type="ECO:0000256" key="2">
    <source>
        <dbReference type="ARBA" id="ARBA00012438"/>
    </source>
</evidence>
<dbReference type="SMART" id="SM00387">
    <property type="entry name" value="HATPase_c"/>
    <property type="match status" value="1"/>
</dbReference>
<comment type="caution">
    <text evidence="10">The sequence shown here is derived from an EMBL/GenBank/DDBJ whole genome shotgun (WGS) entry which is preliminary data.</text>
</comment>
<dbReference type="InterPro" id="IPR050428">
    <property type="entry name" value="TCS_sensor_his_kinase"/>
</dbReference>
<sequence length="445" mass="49886">MKLRQKLVLLSTLSKGLMAAVLLLGLPWLVQTLTLNHTDQALRKELRRVQVRITTTGMAEFLPGAMGNGHVHYDLLQDEYIELRPITEAATGRDTVRDTVATLPRQQYGVLVDFRVLRHQLRHNGRTYMLEIGKSIASIKDMYSLLRTLAGYALLFVMLSTLLLELGVIGYLLRPVDQIVARLRAVRGPGPPLPPLRTSTSDFQYLDDTIQQMLHTIRTVFEQEREFIANASHELLTPISILQNRFENMLQAGNLPEEAELQLVSSQKILQRLTATLRTLLLISRVENEQYARTEPVAMAELLDEALEELEDRLLDRGLTVHRHLAAAPVVPKGNRSLLFTLLYNLLSNAAKYNEPGGSISIRGEVHANSRYELRIHNTGPPIPAEQLPHVFQRFRRIHTGSTEGHGLGLALVSTIADFHGLSLQIQSGEEGTVVSLQWQQGLVA</sequence>
<organism evidence="10 11">
    <name type="scientific">Hymenobacter montanus</name>
    <dbReference type="NCBI Taxonomy" id="2771359"/>
    <lineage>
        <taxon>Bacteria</taxon>
        <taxon>Pseudomonadati</taxon>
        <taxon>Bacteroidota</taxon>
        <taxon>Cytophagia</taxon>
        <taxon>Cytophagales</taxon>
        <taxon>Hymenobacteraceae</taxon>
        <taxon>Hymenobacter</taxon>
    </lineage>
</organism>
<evidence type="ECO:0000259" key="9">
    <source>
        <dbReference type="PROSITE" id="PS50109"/>
    </source>
</evidence>